<comment type="caution">
    <text evidence="7">The sequence shown here is derived from an EMBL/GenBank/DDBJ whole genome shotgun (WGS) entry which is preliminary data.</text>
</comment>
<dbReference type="InterPro" id="IPR010049">
    <property type="entry name" value="MTA_SAH_Nsdase"/>
</dbReference>
<gene>
    <name evidence="7" type="primary">mtnN</name>
    <name evidence="7" type="ORF">Q6348_06990</name>
</gene>
<dbReference type="NCBIfam" id="TIGR01704">
    <property type="entry name" value="MTA_SAH-Nsdase"/>
    <property type="match status" value="1"/>
</dbReference>
<accession>A0ABT9D903</accession>
<evidence type="ECO:0000256" key="1">
    <source>
        <dbReference type="ARBA" id="ARBA00004945"/>
    </source>
</evidence>
<comment type="pathway">
    <text evidence="1">Amino-acid biosynthesis; L-methionine biosynthesis via salvage pathway; S-methyl-5-thio-alpha-D-ribose 1-phosphate from S-methyl-5'-thioadenosine (hydrolase route): step 1/2.</text>
</comment>
<dbReference type="InterPro" id="IPR000845">
    <property type="entry name" value="Nucleoside_phosphorylase_d"/>
</dbReference>
<dbReference type="Gene3D" id="3.40.50.1580">
    <property type="entry name" value="Nucleoside phosphorylase domain"/>
    <property type="match status" value="1"/>
</dbReference>
<evidence type="ECO:0000256" key="4">
    <source>
        <dbReference type="ARBA" id="ARBA00022801"/>
    </source>
</evidence>
<dbReference type="SUPFAM" id="SSF53167">
    <property type="entry name" value="Purine and uridine phosphorylases"/>
    <property type="match status" value="1"/>
</dbReference>
<name>A0ABT9D903_9CELL</name>
<keyword evidence="8" id="KW-1185">Reference proteome</keyword>
<keyword evidence="4 7" id="KW-0378">Hydrolase</keyword>
<dbReference type="EMBL" id="JAUQYP010000001">
    <property type="protein sequence ID" value="MDO8106941.1"/>
    <property type="molecule type" value="Genomic_DNA"/>
</dbReference>
<evidence type="ECO:0000259" key="6">
    <source>
        <dbReference type="Pfam" id="PF01048"/>
    </source>
</evidence>
<dbReference type="GO" id="GO:0008782">
    <property type="term" value="F:adenosylhomocysteine nucleosidase activity"/>
    <property type="evidence" value="ECO:0007669"/>
    <property type="project" value="UniProtKB-EC"/>
</dbReference>
<feature type="domain" description="Nucleoside phosphorylase" evidence="6">
    <location>
        <begin position="5"/>
        <end position="226"/>
    </location>
</feature>
<dbReference type="EC" id="3.2.2.9" evidence="2"/>
<dbReference type="Pfam" id="PF01048">
    <property type="entry name" value="PNP_UDP_1"/>
    <property type="match status" value="1"/>
</dbReference>
<evidence type="ECO:0000313" key="8">
    <source>
        <dbReference type="Proteomes" id="UP001232536"/>
    </source>
</evidence>
<organism evidence="7 8">
    <name type="scientific">Actinotalea lenta</name>
    <dbReference type="NCBI Taxonomy" id="3064654"/>
    <lineage>
        <taxon>Bacteria</taxon>
        <taxon>Bacillati</taxon>
        <taxon>Actinomycetota</taxon>
        <taxon>Actinomycetes</taxon>
        <taxon>Micrococcales</taxon>
        <taxon>Cellulomonadaceae</taxon>
        <taxon>Actinotalea</taxon>
    </lineage>
</organism>
<dbReference type="PANTHER" id="PTHR46832:SF1">
    <property type="entry name" value="5'-METHYLTHIOADENOSINE_S-ADENOSYLHOMOCYSTEINE NUCLEOSIDASE"/>
    <property type="match status" value="1"/>
</dbReference>
<dbReference type="RefSeq" id="WP_304600579.1">
    <property type="nucleotide sequence ID" value="NZ_JAUQYP010000001.1"/>
</dbReference>
<evidence type="ECO:0000256" key="3">
    <source>
        <dbReference type="ARBA" id="ARBA00022605"/>
    </source>
</evidence>
<sequence>MTDLLVAVAMQPEAEPFLGAADAVGAPRALGHAEQTDLTFGGRTVRLLRTGIGGVNATAAVAVALHELGPVPVVSAGSAGGLGLGVRVGDVVVGERYLFAGADATAFGYQRGQIPGMPVDYAGDPAMLAAARGAGLADGAVLVGTMLSGDAFVDARTVEAVRTDFPDALSTDMETTAIAQTCYLAGVPFLGVRGISDLCGPAAGDDFRTHVDDAADRSLAVVLALLDAVG</sequence>
<keyword evidence="5" id="KW-0486">Methionine biosynthesis</keyword>
<dbReference type="Proteomes" id="UP001232536">
    <property type="component" value="Unassembled WGS sequence"/>
</dbReference>
<proteinExistence type="predicted"/>
<evidence type="ECO:0000313" key="7">
    <source>
        <dbReference type="EMBL" id="MDO8106941.1"/>
    </source>
</evidence>
<dbReference type="PANTHER" id="PTHR46832">
    <property type="entry name" value="5'-METHYLTHIOADENOSINE/S-ADENOSYLHOMOCYSTEINE NUCLEOSIDASE"/>
    <property type="match status" value="1"/>
</dbReference>
<evidence type="ECO:0000256" key="2">
    <source>
        <dbReference type="ARBA" id="ARBA00011974"/>
    </source>
</evidence>
<dbReference type="CDD" id="cd09008">
    <property type="entry name" value="MTAN"/>
    <property type="match status" value="1"/>
</dbReference>
<reference evidence="7 8" key="1">
    <citation type="submission" date="2023-07" db="EMBL/GenBank/DDBJ databases">
        <title>Description of novel actinomycetes strains, isolated from tidal flat sediment.</title>
        <authorList>
            <person name="Lu C."/>
        </authorList>
    </citation>
    <scope>NUCLEOTIDE SEQUENCE [LARGE SCALE GENOMIC DNA]</scope>
    <source>
        <strain evidence="7 8">SYSU T00b441</strain>
    </source>
</reference>
<dbReference type="GO" id="GO:0008930">
    <property type="term" value="F:methylthioadenosine nucleosidase activity"/>
    <property type="evidence" value="ECO:0007669"/>
    <property type="project" value="UniProtKB-EC"/>
</dbReference>
<keyword evidence="3" id="KW-0028">Amino-acid biosynthesis</keyword>
<dbReference type="InterPro" id="IPR035994">
    <property type="entry name" value="Nucleoside_phosphorylase_sf"/>
</dbReference>
<evidence type="ECO:0000256" key="5">
    <source>
        <dbReference type="ARBA" id="ARBA00023167"/>
    </source>
</evidence>
<keyword evidence="7" id="KW-0326">Glycosidase</keyword>
<protein>
    <recommendedName>
        <fullName evidence="2">adenosylhomocysteine nucleosidase</fullName>
        <ecNumber evidence="2">3.2.2.9</ecNumber>
    </recommendedName>
</protein>